<keyword evidence="1" id="KW-0732">Signal</keyword>
<keyword evidence="4" id="KW-1185">Reference proteome</keyword>
<dbReference type="RefSeq" id="WP_092019769.1">
    <property type="nucleotide sequence ID" value="NZ_FOXH01000022.1"/>
</dbReference>
<dbReference type="STRING" id="1079859.SAMN04515674_12271"/>
<dbReference type="Proteomes" id="UP000199306">
    <property type="component" value="Unassembled WGS sequence"/>
</dbReference>
<name>A0A1I5YXZ8_9BACT</name>
<sequence length="248" mass="29512">MKKIILVILTLLFCEFSFSQNNKINQFIGVWEFVPPKEGYDSFWIIFKDNKSIDITFWLESKKASIYNEPYSYYGFWDASPYDTRPKHLKDLKTTGKYVLFYDDLIENDKSDNKIGYDKFGNLYKPTRSCDWSINDELPEGLPPTTINFNFGKDPDVYKKIDRIPDYVLLALKENKKHWQKYLSFMEHGERKITLLKSFICSEPNKPTQMYLLKGDEVEILETQDDWLKIRYYGSKTIEGWIRKTDVE</sequence>
<feature type="signal peptide" evidence="1">
    <location>
        <begin position="1"/>
        <end position="19"/>
    </location>
</feature>
<dbReference type="OrthoDB" id="947521at2"/>
<accession>A0A1I5YXZ8</accession>
<dbReference type="Pfam" id="PF08239">
    <property type="entry name" value="SH3_3"/>
    <property type="match status" value="1"/>
</dbReference>
<evidence type="ECO:0000313" key="4">
    <source>
        <dbReference type="Proteomes" id="UP000199306"/>
    </source>
</evidence>
<evidence type="ECO:0000313" key="3">
    <source>
        <dbReference type="EMBL" id="SFQ49106.1"/>
    </source>
</evidence>
<dbReference type="InterPro" id="IPR003646">
    <property type="entry name" value="SH3-like_bac-type"/>
</dbReference>
<proteinExistence type="predicted"/>
<evidence type="ECO:0000256" key="1">
    <source>
        <dbReference type="SAM" id="SignalP"/>
    </source>
</evidence>
<dbReference type="AlphaFoldDB" id="A0A1I5YXZ8"/>
<evidence type="ECO:0000259" key="2">
    <source>
        <dbReference type="Pfam" id="PF08239"/>
    </source>
</evidence>
<protein>
    <recommendedName>
        <fullName evidence="2">SH3b domain-containing protein</fullName>
    </recommendedName>
</protein>
<feature type="domain" description="SH3b" evidence="2">
    <location>
        <begin position="211"/>
        <end position="246"/>
    </location>
</feature>
<feature type="chain" id="PRO_5011693893" description="SH3b domain-containing protein" evidence="1">
    <location>
        <begin position="20"/>
        <end position="248"/>
    </location>
</feature>
<organism evidence="3 4">
    <name type="scientific">Pseudarcicella hirudinis</name>
    <dbReference type="NCBI Taxonomy" id="1079859"/>
    <lineage>
        <taxon>Bacteria</taxon>
        <taxon>Pseudomonadati</taxon>
        <taxon>Bacteroidota</taxon>
        <taxon>Cytophagia</taxon>
        <taxon>Cytophagales</taxon>
        <taxon>Flectobacillaceae</taxon>
        <taxon>Pseudarcicella</taxon>
    </lineage>
</organism>
<dbReference type="EMBL" id="FOXH01000022">
    <property type="protein sequence ID" value="SFQ49106.1"/>
    <property type="molecule type" value="Genomic_DNA"/>
</dbReference>
<gene>
    <name evidence="3" type="ORF">SAMN04515674_12271</name>
</gene>
<reference evidence="3 4" key="1">
    <citation type="submission" date="2016-10" db="EMBL/GenBank/DDBJ databases">
        <authorList>
            <person name="de Groot N.N."/>
        </authorList>
    </citation>
    <scope>NUCLEOTIDE SEQUENCE [LARGE SCALE GENOMIC DNA]</scope>
    <source>
        <strain evidence="4">E92,LMG 26720,CCM 7988</strain>
    </source>
</reference>
<dbReference type="Gene3D" id="2.30.30.40">
    <property type="entry name" value="SH3 Domains"/>
    <property type="match status" value="1"/>
</dbReference>